<feature type="compositionally biased region" description="Low complexity" evidence="1">
    <location>
        <begin position="123"/>
        <end position="132"/>
    </location>
</feature>
<keyword evidence="3" id="KW-1185">Reference proteome</keyword>
<evidence type="ECO:0000256" key="1">
    <source>
        <dbReference type="SAM" id="MobiDB-lite"/>
    </source>
</evidence>
<dbReference type="Gene3D" id="3.30.1490.480">
    <property type="entry name" value="Endolytic murein transglycosylase"/>
    <property type="match status" value="1"/>
</dbReference>
<dbReference type="EMBL" id="CP032412">
    <property type="protein sequence ID" value="AYB43499.1"/>
    <property type="molecule type" value="Genomic_DNA"/>
</dbReference>
<dbReference type="Proteomes" id="UP000266552">
    <property type="component" value="Chromosome"/>
</dbReference>
<organism evidence="2 3">
    <name type="scientific">Paenibacillus lautus</name>
    <name type="common">Bacillus lautus</name>
    <dbReference type="NCBI Taxonomy" id="1401"/>
    <lineage>
        <taxon>Bacteria</taxon>
        <taxon>Bacillati</taxon>
        <taxon>Bacillota</taxon>
        <taxon>Bacilli</taxon>
        <taxon>Bacillales</taxon>
        <taxon>Paenibacillaceae</taxon>
        <taxon>Paenibacillus</taxon>
    </lineage>
</organism>
<dbReference type="RefSeq" id="WP_119847477.1">
    <property type="nucleotide sequence ID" value="NZ_CP032412.1"/>
</dbReference>
<evidence type="ECO:0000313" key="2">
    <source>
        <dbReference type="EMBL" id="AYB43499.1"/>
    </source>
</evidence>
<evidence type="ECO:0008006" key="4">
    <source>
        <dbReference type="Google" id="ProtNLM"/>
    </source>
</evidence>
<proteinExistence type="predicted"/>
<gene>
    <name evidence="2" type="ORF">D5F53_09460</name>
</gene>
<reference evidence="2 3" key="1">
    <citation type="submission" date="2018-09" db="EMBL/GenBank/DDBJ databases">
        <title>Genome Sequence of Paenibacillus lautus Strain E7593-69, Azo Dye-Degrading Bacteria, Isolated from Commercial Tattoo Inks.</title>
        <authorList>
            <person name="Nho S.W."/>
            <person name="Kim S.-J."/>
            <person name="Kweon O."/>
            <person name="Cerniglia C.E."/>
        </authorList>
    </citation>
    <scope>NUCLEOTIDE SEQUENCE [LARGE SCALE GENOMIC DNA]</scope>
    <source>
        <strain evidence="2 3">E7593-69</strain>
    </source>
</reference>
<sequence length="204" mass="22012">MIKNRMFMMGLGSGLVIAAVLLQLMWIGQGATASETKELTKEQLVAAAEALDMQVVDGTDELMTAEQWEEKKLSEGEGDSEGAEPVDKPEATKPESPKKPENPEKPETDAHKQQEPSSRVTNPAKPKTPAKAEASIQVKIPSGNNLSDVANSLLNAGVIDNKQAFIQKATENKINTRILSGTYSFTIGESYNSIITKITTKPSN</sequence>
<name>A0A385TIK2_PAELA</name>
<protein>
    <recommendedName>
        <fullName evidence="4">Aminodeoxychorismate lyase</fullName>
    </recommendedName>
</protein>
<feature type="region of interest" description="Disordered" evidence="1">
    <location>
        <begin position="70"/>
        <end position="134"/>
    </location>
</feature>
<evidence type="ECO:0000313" key="3">
    <source>
        <dbReference type="Proteomes" id="UP000266552"/>
    </source>
</evidence>
<accession>A0A385TIK2</accession>
<dbReference type="KEGG" id="plw:D5F53_09460"/>
<feature type="compositionally biased region" description="Basic and acidic residues" evidence="1">
    <location>
        <begin position="85"/>
        <end position="114"/>
    </location>
</feature>
<dbReference type="AlphaFoldDB" id="A0A385TIK2"/>